<feature type="chain" id="PRO_5022828697" evidence="1">
    <location>
        <begin position="23"/>
        <end position="223"/>
    </location>
</feature>
<keyword evidence="3" id="KW-1185">Reference proteome</keyword>
<keyword evidence="1" id="KW-0732">Signal</keyword>
<dbReference type="Proteomes" id="UP000321080">
    <property type="component" value="Unassembled WGS sequence"/>
</dbReference>
<gene>
    <name evidence="2" type="ORF">FUA22_04970</name>
</gene>
<feature type="signal peptide" evidence="1">
    <location>
        <begin position="1"/>
        <end position="22"/>
    </location>
</feature>
<protein>
    <submittedName>
        <fullName evidence="2">Uncharacterized protein</fullName>
    </submittedName>
</protein>
<dbReference type="OrthoDB" id="978497at2"/>
<comment type="caution">
    <text evidence="2">The sequence shown here is derived from an EMBL/GenBank/DDBJ whole genome shotgun (WGS) entry which is preliminary data.</text>
</comment>
<evidence type="ECO:0000256" key="1">
    <source>
        <dbReference type="SAM" id="SignalP"/>
    </source>
</evidence>
<dbReference type="AlphaFoldDB" id="A0A5C7GMQ8"/>
<reference evidence="2 3" key="1">
    <citation type="submission" date="2019-08" db="EMBL/GenBank/DDBJ databases">
        <title>Seonamhaeicola sediminis sp. nov., isolated from marine sediment.</title>
        <authorList>
            <person name="Cao W.R."/>
        </authorList>
    </citation>
    <scope>NUCLEOTIDE SEQUENCE [LARGE SCALE GENOMIC DNA]</scope>
    <source>
        <strain evidence="2 3">1505</strain>
    </source>
</reference>
<evidence type="ECO:0000313" key="3">
    <source>
        <dbReference type="Proteomes" id="UP000321080"/>
    </source>
</evidence>
<dbReference type="RefSeq" id="WP_147766758.1">
    <property type="nucleotide sequence ID" value="NZ_VRKQ01000008.1"/>
</dbReference>
<name>A0A5C7GMQ8_9FLAO</name>
<accession>A0A5C7GMQ8</accession>
<dbReference type="EMBL" id="VRKQ01000008">
    <property type="protein sequence ID" value="TXG39231.1"/>
    <property type="molecule type" value="Genomic_DNA"/>
</dbReference>
<proteinExistence type="predicted"/>
<organism evidence="2 3">
    <name type="scientific">Seonamhaeicola maritimus</name>
    <dbReference type="NCBI Taxonomy" id="2591822"/>
    <lineage>
        <taxon>Bacteria</taxon>
        <taxon>Pseudomonadati</taxon>
        <taxon>Bacteroidota</taxon>
        <taxon>Flavobacteriia</taxon>
        <taxon>Flavobacteriales</taxon>
        <taxon>Flavobacteriaceae</taxon>
    </lineage>
</organism>
<evidence type="ECO:0000313" key="2">
    <source>
        <dbReference type="EMBL" id="TXG39231.1"/>
    </source>
</evidence>
<sequence length="223" mass="24682">MKKTRRNVFIVAAIFIICNISAQTTDSLETAFRKGRFLTGLSGSISSTTTNVDNLNSKATSNNFGINIQSGKFFKNRLLIGGIFQANKISSSGAFTKTTETFYIGPFSNYYFMDNKTGSLFTSLSFGYARYKDKTELEEINLLINQATQQLSEGGGLGSIIGLGYSYTINDFIAFNLGVNVNLFWVDIEQKLLPNQTITNTSISSNDVSFSFGFNVILDDFFF</sequence>